<evidence type="ECO:0000313" key="2">
    <source>
        <dbReference type="EMBL" id="ATA53889.1"/>
    </source>
</evidence>
<protein>
    <submittedName>
        <fullName evidence="2">Uncharacterized protein</fullName>
    </submittedName>
</protein>
<dbReference type="EMBL" id="CP023284">
    <property type="protein sequence ID" value="ATA53889.1"/>
    <property type="molecule type" value="Genomic_DNA"/>
</dbReference>
<sequence length="96" mass="10635">MLKVGRVIPRNPTRQLEAAAVDAERRARASQPSAPHPLAGAIYTGERDPKDCSTCNRRGMRMREVARGDVECSHIECPHRKSFTARPSAPGVHFED</sequence>
<proteinExistence type="predicted"/>
<organism evidence="2 3">
    <name type="scientific">Variovorax boronicumulans</name>
    <dbReference type="NCBI Taxonomy" id="436515"/>
    <lineage>
        <taxon>Bacteria</taxon>
        <taxon>Pseudomonadati</taxon>
        <taxon>Pseudomonadota</taxon>
        <taxon>Betaproteobacteria</taxon>
        <taxon>Burkholderiales</taxon>
        <taxon>Comamonadaceae</taxon>
        <taxon>Variovorax</taxon>
    </lineage>
</organism>
<dbReference type="RefSeq" id="WP_095744632.1">
    <property type="nucleotide sequence ID" value="NZ_CP023284.1"/>
</dbReference>
<dbReference type="KEGG" id="vbo:CKY39_12170"/>
<accession>A0A250DIV1</accession>
<feature type="region of interest" description="Disordered" evidence="1">
    <location>
        <begin position="15"/>
        <end position="47"/>
    </location>
</feature>
<evidence type="ECO:0000256" key="1">
    <source>
        <dbReference type="SAM" id="MobiDB-lite"/>
    </source>
</evidence>
<reference evidence="2 3" key="1">
    <citation type="submission" date="2017-09" db="EMBL/GenBank/DDBJ databases">
        <title>The diverse metabolic capabilities of V. boronicumulans make it an excellent choice for continued studies on novel biodegradation.</title>
        <authorList>
            <person name="Sun S."/>
        </authorList>
    </citation>
    <scope>NUCLEOTIDE SEQUENCE [LARGE SCALE GENOMIC DNA]</scope>
    <source>
        <strain evidence="2 3">J1</strain>
    </source>
</reference>
<dbReference type="AlphaFoldDB" id="A0A250DIV1"/>
<gene>
    <name evidence="2" type="ORF">CKY39_12170</name>
</gene>
<dbReference type="Proteomes" id="UP000217154">
    <property type="component" value="Chromosome"/>
</dbReference>
<name>A0A250DIV1_9BURK</name>
<evidence type="ECO:0000313" key="3">
    <source>
        <dbReference type="Proteomes" id="UP000217154"/>
    </source>
</evidence>